<dbReference type="RefSeq" id="YP_002224936.1">
    <property type="nucleotide sequence ID" value="NC_011273.1"/>
</dbReference>
<dbReference type="InterPro" id="IPR036465">
    <property type="entry name" value="vWFA_dom_sf"/>
</dbReference>
<reference evidence="1 2" key="1">
    <citation type="submission" date="2008-06" db="EMBL/GenBank/DDBJ databases">
        <authorList>
            <person name="Smith A.L."/>
            <person name="Paladin E.C."/>
            <person name="Jacobs-Sera D."/>
            <person name="Hendirx R.W."/>
            <person name="Hatfull G.F."/>
        </authorList>
    </citation>
    <scope>NUCLEOTIDE SEQUENCE [LARGE SCALE GENOMIC DNA]</scope>
</reference>
<evidence type="ECO:0000313" key="2">
    <source>
        <dbReference type="Proteomes" id="UP000001849"/>
    </source>
</evidence>
<organism evidence="1 2">
    <name type="scientific">Mycobacterium phage Myrna</name>
    <dbReference type="NCBI Taxonomy" id="546805"/>
    <lineage>
        <taxon>Viruses</taxon>
        <taxon>Duplodnaviria</taxon>
        <taxon>Heunggongvirae</taxon>
        <taxon>Uroviricota</taxon>
        <taxon>Caudoviricetes</taxon>
        <taxon>Ceeclamvirinae</taxon>
        <taxon>Myrnavirus</taxon>
        <taxon>Myrnavirus myrna</taxon>
    </lineage>
</organism>
<dbReference type="CDD" id="cd00198">
    <property type="entry name" value="vWFA"/>
    <property type="match status" value="1"/>
</dbReference>
<sequence length="345" mass="38622">MTNSTLALANIINHIVLVLDASTSMQGRNAQALVKVADNQIAHLAERSKELDQETRITVYTFGSHDRFGYPARIDCLIYDKDVLRMPSIAGIYKPFGNTPLIDASLKAIDELAETPERYGEHSFLVYVLTDGIENISKNTGHTLRAKIAHLPEHWTIGTFVPDEKGRRLAIDHGFSPDNIAVWDVTSHVGLEKAGEQMRAATENFMQARRSGVRGTKQLFNLAAPKISQVKANLDPLRSTEYDIYNVGQDVARIDEFVEEATGKPYVKGNAYYQLSKRETVQAQKQIAIMGSKGVWTGRQARDLLGLPDYEVKVDPSFNRDYDVFIQSTSVNRKLMPNTKVLVLR</sequence>
<evidence type="ECO:0008006" key="3">
    <source>
        <dbReference type="Google" id="ProtNLM"/>
    </source>
</evidence>
<dbReference type="GeneID" id="6920678"/>
<keyword evidence="2" id="KW-1185">Reference proteome</keyword>
<dbReference type="Gene3D" id="3.40.50.410">
    <property type="entry name" value="von Willebrand factor, type A domain"/>
    <property type="match status" value="1"/>
</dbReference>
<evidence type="ECO:0000313" key="1">
    <source>
        <dbReference type="EMBL" id="ACH62026.1"/>
    </source>
</evidence>
<accession>B5LJ29</accession>
<protein>
    <recommendedName>
        <fullName evidence="3">VWFA domain-containing protein</fullName>
    </recommendedName>
</protein>
<name>B5LJ29_9CAUD</name>
<dbReference type="SUPFAM" id="SSF53300">
    <property type="entry name" value="vWA-like"/>
    <property type="match status" value="1"/>
</dbReference>
<dbReference type="KEGG" id="vg:6920678"/>
<dbReference type="Proteomes" id="UP000001849">
    <property type="component" value="Segment"/>
</dbReference>
<proteinExistence type="predicted"/>
<dbReference type="EMBL" id="EU826466">
    <property type="protein sequence ID" value="ACH62026.1"/>
    <property type="molecule type" value="Genomic_DNA"/>
</dbReference>
<gene>
    <name evidence="1" type="primary">18</name>
    <name evidence="1" type="ORF">MYRNA_18</name>
</gene>
<dbReference type="OrthoDB" id="36891at10239"/>